<evidence type="ECO:0000256" key="8">
    <source>
        <dbReference type="SAM" id="MobiDB-lite"/>
    </source>
</evidence>
<dbReference type="EMBL" id="JAHRHJ020000008">
    <property type="protein sequence ID" value="KAH9305231.1"/>
    <property type="molecule type" value="Genomic_DNA"/>
</dbReference>
<dbReference type="PANTHER" id="PTHR13214">
    <property type="entry name" value="ZINC FINGER PROTEIN 330"/>
    <property type="match status" value="1"/>
</dbReference>
<evidence type="ECO:0000256" key="6">
    <source>
        <dbReference type="ARBA" id="ARBA00022833"/>
    </source>
</evidence>
<dbReference type="Pfam" id="PF06524">
    <property type="entry name" value="NOA36"/>
    <property type="match status" value="1"/>
</dbReference>
<evidence type="ECO:0000256" key="1">
    <source>
        <dbReference type="ARBA" id="ARBA00004604"/>
    </source>
</evidence>
<dbReference type="InterPro" id="IPR010531">
    <property type="entry name" value="NOA36"/>
</dbReference>
<sequence length="238" mass="26973">MPKRKTGARKKAERQKVRQKGISQQQFNIELGKHPCNSLYTCDVCSRVQKNRAFCYFCASAPKIPSCAHCGKTKCMASSSDCQLPHPARNVTGMNMVGCICDFCEAFLCHSKRCLTIHCCTCPLTDAICIECERTVWEHGGRMFRCFSCDQWLCEDDQFEHQASCQQLESETFHCLSCNRLGIYTCLRCKICFCDDHVKSVNNAAKKGEGLTCKKCGYALRETKDLSVSVRQHKFGRQ</sequence>
<feature type="compositionally biased region" description="Basic residues" evidence="8">
    <location>
        <begin position="1"/>
        <end position="19"/>
    </location>
</feature>
<evidence type="ECO:0000313" key="10">
    <source>
        <dbReference type="Proteomes" id="UP000824469"/>
    </source>
</evidence>
<organism evidence="9 10">
    <name type="scientific">Taxus chinensis</name>
    <name type="common">Chinese yew</name>
    <name type="synonym">Taxus wallichiana var. chinensis</name>
    <dbReference type="NCBI Taxonomy" id="29808"/>
    <lineage>
        <taxon>Eukaryota</taxon>
        <taxon>Viridiplantae</taxon>
        <taxon>Streptophyta</taxon>
        <taxon>Embryophyta</taxon>
        <taxon>Tracheophyta</taxon>
        <taxon>Spermatophyta</taxon>
        <taxon>Pinopsida</taxon>
        <taxon>Pinidae</taxon>
        <taxon>Conifers II</taxon>
        <taxon>Cupressales</taxon>
        <taxon>Taxaceae</taxon>
        <taxon>Taxus</taxon>
    </lineage>
</organism>
<evidence type="ECO:0000256" key="7">
    <source>
        <dbReference type="ARBA" id="ARBA00023242"/>
    </source>
</evidence>
<evidence type="ECO:0008006" key="11">
    <source>
        <dbReference type="Google" id="ProtNLM"/>
    </source>
</evidence>
<evidence type="ECO:0000256" key="5">
    <source>
        <dbReference type="ARBA" id="ARBA00022771"/>
    </source>
</evidence>
<gene>
    <name evidence="9" type="ORF">KI387_009635</name>
</gene>
<keyword evidence="6" id="KW-0862">Zinc</keyword>
<dbReference type="PANTHER" id="PTHR13214:SF1">
    <property type="entry name" value="ZINC FINGER PROTEIN 330"/>
    <property type="match status" value="1"/>
</dbReference>
<dbReference type="GO" id="GO:0005730">
    <property type="term" value="C:nucleolus"/>
    <property type="evidence" value="ECO:0007669"/>
    <property type="project" value="UniProtKB-SubCell"/>
</dbReference>
<comment type="similarity">
    <text evidence="2">Belongs to the NOA36 family.</text>
</comment>
<keyword evidence="5" id="KW-0863">Zinc-finger</keyword>
<dbReference type="Proteomes" id="UP000824469">
    <property type="component" value="Unassembled WGS sequence"/>
</dbReference>
<comment type="caution">
    <text evidence="9">The sequence shown here is derived from an EMBL/GenBank/DDBJ whole genome shotgun (WGS) entry which is preliminary data.</text>
</comment>
<keyword evidence="4" id="KW-0677">Repeat</keyword>
<evidence type="ECO:0000256" key="4">
    <source>
        <dbReference type="ARBA" id="ARBA00022737"/>
    </source>
</evidence>
<proteinExistence type="inferred from homology"/>
<name>A0AA38FJR5_TAXCH</name>
<dbReference type="GO" id="GO:0008270">
    <property type="term" value="F:zinc ion binding"/>
    <property type="evidence" value="ECO:0007669"/>
    <property type="project" value="UniProtKB-KW"/>
</dbReference>
<protein>
    <recommendedName>
        <fullName evidence="11">Zinc finger protein</fullName>
    </recommendedName>
</protein>
<evidence type="ECO:0000313" key="9">
    <source>
        <dbReference type="EMBL" id="KAH9305231.1"/>
    </source>
</evidence>
<keyword evidence="10" id="KW-1185">Reference proteome</keyword>
<accession>A0AA38FJR5</accession>
<dbReference type="AlphaFoldDB" id="A0AA38FJR5"/>
<keyword evidence="7" id="KW-0539">Nucleus</keyword>
<evidence type="ECO:0000256" key="3">
    <source>
        <dbReference type="ARBA" id="ARBA00022723"/>
    </source>
</evidence>
<reference evidence="9 10" key="1">
    <citation type="journal article" date="2021" name="Nat. Plants">
        <title>The Taxus genome provides insights into paclitaxel biosynthesis.</title>
        <authorList>
            <person name="Xiong X."/>
            <person name="Gou J."/>
            <person name="Liao Q."/>
            <person name="Li Y."/>
            <person name="Zhou Q."/>
            <person name="Bi G."/>
            <person name="Li C."/>
            <person name="Du R."/>
            <person name="Wang X."/>
            <person name="Sun T."/>
            <person name="Guo L."/>
            <person name="Liang H."/>
            <person name="Lu P."/>
            <person name="Wu Y."/>
            <person name="Zhang Z."/>
            <person name="Ro D.K."/>
            <person name="Shang Y."/>
            <person name="Huang S."/>
            <person name="Yan J."/>
        </authorList>
    </citation>
    <scope>NUCLEOTIDE SEQUENCE [LARGE SCALE GENOMIC DNA]</scope>
    <source>
        <strain evidence="9">Ta-2019</strain>
    </source>
</reference>
<keyword evidence="3" id="KW-0479">Metal-binding</keyword>
<evidence type="ECO:0000256" key="2">
    <source>
        <dbReference type="ARBA" id="ARBA00007212"/>
    </source>
</evidence>
<feature type="region of interest" description="Disordered" evidence="8">
    <location>
        <begin position="1"/>
        <end position="20"/>
    </location>
</feature>
<dbReference type="OMA" id="CFCDEHV"/>
<feature type="non-terminal residue" evidence="9">
    <location>
        <position position="238"/>
    </location>
</feature>
<comment type="subcellular location">
    <subcellularLocation>
        <location evidence="1">Nucleus</location>
        <location evidence="1">Nucleolus</location>
    </subcellularLocation>
</comment>